<feature type="region of interest" description="Disordered" evidence="1">
    <location>
        <begin position="1"/>
        <end position="28"/>
    </location>
</feature>
<gene>
    <name evidence="2" type="ORF">LTRI10_LOCUS41353</name>
</gene>
<evidence type="ECO:0000313" key="3">
    <source>
        <dbReference type="Proteomes" id="UP001497516"/>
    </source>
</evidence>
<proteinExistence type="predicted"/>
<dbReference type="Proteomes" id="UP001497516">
    <property type="component" value="Chromosome 7"/>
</dbReference>
<evidence type="ECO:0000313" key="2">
    <source>
        <dbReference type="EMBL" id="CAL1401286.1"/>
    </source>
</evidence>
<protein>
    <submittedName>
        <fullName evidence="2">Uncharacterized protein</fullName>
    </submittedName>
</protein>
<keyword evidence="3" id="KW-1185">Reference proteome</keyword>
<feature type="compositionally biased region" description="Basic and acidic residues" evidence="1">
    <location>
        <begin position="14"/>
        <end position="28"/>
    </location>
</feature>
<reference evidence="2 3" key="1">
    <citation type="submission" date="2024-04" db="EMBL/GenBank/DDBJ databases">
        <authorList>
            <person name="Fracassetti M."/>
        </authorList>
    </citation>
    <scope>NUCLEOTIDE SEQUENCE [LARGE SCALE GENOMIC DNA]</scope>
</reference>
<feature type="region of interest" description="Disordered" evidence="1">
    <location>
        <begin position="74"/>
        <end position="118"/>
    </location>
</feature>
<accession>A0AAV2FSE8</accession>
<dbReference type="EMBL" id="OZ034820">
    <property type="protein sequence ID" value="CAL1401286.1"/>
    <property type="molecule type" value="Genomic_DNA"/>
</dbReference>
<sequence length="181" mass="20436">MVHGCKPLSISRNENSEGKFKENDRTPSDKRRAVIIEIAQRCRNPLVMGELLLRRKPPLCWRLQQWRGSAPRKLADRSDVGSSEEAEMMSTDIRAFPKKINSDTGNNSVHQKDKQNRLQTPWEESFERIVPSSSGCNLQGIVNPSPGRIYVVSEYVVDLGLAREIREGKERGSGGGRDQSF</sequence>
<organism evidence="2 3">
    <name type="scientific">Linum trigynum</name>
    <dbReference type="NCBI Taxonomy" id="586398"/>
    <lineage>
        <taxon>Eukaryota</taxon>
        <taxon>Viridiplantae</taxon>
        <taxon>Streptophyta</taxon>
        <taxon>Embryophyta</taxon>
        <taxon>Tracheophyta</taxon>
        <taxon>Spermatophyta</taxon>
        <taxon>Magnoliopsida</taxon>
        <taxon>eudicotyledons</taxon>
        <taxon>Gunneridae</taxon>
        <taxon>Pentapetalae</taxon>
        <taxon>rosids</taxon>
        <taxon>fabids</taxon>
        <taxon>Malpighiales</taxon>
        <taxon>Linaceae</taxon>
        <taxon>Linum</taxon>
    </lineage>
</organism>
<dbReference type="AlphaFoldDB" id="A0AAV2FSE8"/>
<name>A0AAV2FSE8_9ROSI</name>
<evidence type="ECO:0000256" key="1">
    <source>
        <dbReference type="SAM" id="MobiDB-lite"/>
    </source>
</evidence>